<feature type="transmembrane region" description="Helical" evidence="1">
    <location>
        <begin position="181"/>
        <end position="206"/>
    </location>
</feature>
<gene>
    <name evidence="3" type="ORF">K1720_09675</name>
</gene>
<evidence type="ECO:0000313" key="3">
    <source>
        <dbReference type="EMBL" id="USG99746.1"/>
    </source>
</evidence>
<dbReference type="RefSeq" id="WP_251948992.1">
    <property type="nucleotide sequence ID" value="NZ_CP080572.1"/>
</dbReference>
<evidence type="ECO:0000313" key="4">
    <source>
        <dbReference type="Proteomes" id="UP001056425"/>
    </source>
</evidence>
<keyword evidence="1" id="KW-0812">Transmembrane</keyword>
<feature type="domain" description="DUF835" evidence="2">
    <location>
        <begin position="233"/>
        <end position="366"/>
    </location>
</feature>
<feature type="transmembrane region" description="Helical" evidence="1">
    <location>
        <begin position="128"/>
        <end position="146"/>
    </location>
</feature>
<dbReference type="AlphaFoldDB" id="A0A9E7M979"/>
<dbReference type="Proteomes" id="UP001056425">
    <property type="component" value="Chromosome"/>
</dbReference>
<dbReference type="PANTHER" id="PTHR33531:SF7">
    <property type="entry name" value="HYPOTHETICAL MEMBRANE PROTEIN, CONSERVED"/>
    <property type="match status" value="1"/>
</dbReference>
<feature type="transmembrane region" description="Helical" evidence="1">
    <location>
        <begin position="62"/>
        <end position="82"/>
    </location>
</feature>
<sequence>MDFIPYINFISRWLLFLAVTYKALKSKEKRWGLIATALFINALDIESYILEPLGVGIKPGAYEITSQLPGFLMATFLVWGGIQLKKERSEFKDVAYLGFFAVAAYIWIFLSATDFFDRFSHSFTIKLSFPYLAFGFSLIYIGYILRSYVVAKKSLEELFPWGLALLGAINLTYPVTRNIEWLVPIAFLLAAIFRFIAAVGALKFAIFPAKMAVFERPQKEHPTEIKGIFLFNSKKELKRNLPTFFSENVIMITRNPPKIDDLDNVLVYWLTKIESDTIKQDGKIYPISPAKIDILIDLLTRNLESGYNAIYVDGFEYLVVENGFESAAKFLFGLRDRVMSNDKALAVVLDPRTLDDRQMALLERELRLQ</sequence>
<dbReference type="Pfam" id="PF05763">
    <property type="entry name" value="DUF835"/>
    <property type="match status" value="1"/>
</dbReference>
<feature type="transmembrane region" description="Helical" evidence="1">
    <location>
        <begin position="94"/>
        <end position="116"/>
    </location>
</feature>
<feature type="transmembrane region" description="Helical" evidence="1">
    <location>
        <begin position="31"/>
        <end position="50"/>
    </location>
</feature>
<keyword evidence="1" id="KW-1133">Transmembrane helix</keyword>
<keyword evidence="4" id="KW-1185">Reference proteome</keyword>
<protein>
    <submittedName>
        <fullName evidence="3">DUF835 domain-containing protein</fullName>
    </submittedName>
</protein>
<dbReference type="EMBL" id="CP080572">
    <property type="protein sequence ID" value="USG99746.1"/>
    <property type="molecule type" value="Genomic_DNA"/>
</dbReference>
<dbReference type="PANTHER" id="PTHR33531">
    <property type="entry name" value="RUBRERYTHRIN SUBFAMILY"/>
    <property type="match status" value="1"/>
</dbReference>
<evidence type="ECO:0000259" key="2">
    <source>
        <dbReference type="Pfam" id="PF05763"/>
    </source>
</evidence>
<dbReference type="GeneID" id="72778618"/>
<accession>A0A9E7M979</accession>
<feature type="transmembrane region" description="Helical" evidence="1">
    <location>
        <begin position="158"/>
        <end position="175"/>
    </location>
</feature>
<name>A0A9E7M979_9EURY</name>
<organism evidence="3 4">
    <name type="scientific">Thermococcus argininiproducens</name>
    <dbReference type="NCBI Taxonomy" id="2866384"/>
    <lineage>
        <taxon>Archaea</taxon>
        <taxon>Methanobacteriati</taxon>
        <taxon>Methanobacteriota</taxon>
        <taxon>Thermococci</taxon>
        <taxon>Thermococcales</taxon>
        <taxon>Thermococcaceae</taxon>
        <taxon>Thermococcus</taxon>
    </lineage>
</organism>
<reference evidence="3 4" key="1">
    <citation type="submission" date="2021-08" db="EMBL/GenBank/DDBJ databases">
        <title>Thermococcus onnuriiensis IOH2.</title>
        <authorList>
            <person name="Park Y.-J."/>
        </authorList>
    </citation>
    <scope>NUCLEOTIDE SEQUENCE [LARGE SCALE GENOMIC DNA]</scope>
    <source>
        <strain evidence="3 4">IOH2</strain>
    </source>
</reference>
<keyword evidence="1" id="KW-0472">Membrane</keyword>
<proteinExistence type="predicted"/>
<evidence type="ECO:0000256" key="1">
    <source>
        <dbReference type="SAM" id="Phobius"/>
    </source>
</evidence>
<dbReference type="InterPro" id="IPR008553">
    <property type="entry name" value="DUF835"/>
</dbReference>
<dbReference type="KEGG" id="thei:K1720_09675"/>